<evidence type="ECO:0000313" key="1">
    <source>
        <dbReference type="EMBL" id="EGO24477.1"/>
    </source>
</evidence>
<proteinExistence type="predicted"/>
<gene>
    <name evidence="1" type="ORF">SERLADRAFT_467853</name>
</gene>
<dbReference type="RefSeq" id="XP_007318496.1">
    <property type="nucleotide sequence ID" value="XM_007318434.1"/>
</dbReference>
<name>F8NX02_SERL9</name>
<organism>
    <name type="scientific">Serpula lacrymans var. lacrymans (strain S7.9)</name>
    <name type="common">Dry rot fungus</name>
    <dbReference type="NCBI Taxonomy" id="578457"/>
    <lineage>
        <taxon>Eukaryota</taxon>
        <taxon>Fungi</taxon>
        <taxon>Dikarya</taxon>
        <taxon>Basidiomycota</taxon>
        <taxon>Agaricomycotina</taxon>
        <taxon>Agaricomycetes</taxon>
        <taxon>Agaricomycetidae</taxon>
        <taxon>Boletales</taxon>
        <taxon>Coniophorineae</taxon>
        <taxon>Serpulaceae</taxon>
        <taxon>Serpula</taxon>
    </lineage>
</organism>
<dbReference type="KEGG" id="sla:SERLADRAFT_467853"/>
<accession>F8NX02</accession>
<dbReference type="AlphaFoldDB" id="F8NX02"/>
<dbReference type="InterPro" id="IPR011333">
    <property type="entry name" value="SKP1/BTB/POZ_sf"/>
</dbReference>
<dbReference type="EMBL" id="GL945434">
    <property type="protein sequence ID" value="EGO24477.1"/>
    <property type="molecule type" value="Genomic_DNA"/>
</dbReference>
<protein>
    <recommendedName>
        <fullName evidence="2">BTB domain-containing protein</fullName>
    </recommendedName>
</protein>
<sequence>MSTPTEPVDAAFPFNHPKADVIIRSSDQVDLRMFRLLLSLASPVFETTFALPQPQPPSPIHSASDSNSDFKDGLLVVHLSEDSKTLRVFLGHCLPVTIANKPELKTLEDVAAMLELSTKYEAQELEKKARKALAGPQFMEAPLRVFAVACRFGLKPEAMAAVQYALCEPLTDIPDVKEMEFISARDFGRLQNYHTRYGAAAQALLESTGWLDRARRLVVRDYHEVHTGSVCKGYKDDAGIPRWWNAYVEDAIPRVQVTPCKVILSEKLKRTVNEIYAPCRSCEYMALEAIQQLSCGLQTAVGVFAKTLQIKLDLGF</sequence>
<dbReference type="Gene3D" id="3.30.710.10">
    <property type="entry name" value="Potassium Channel Kv1.1, Chain A"/>
    <property type="match status" value="1"/>
</dbReference>
<dbReference type="HOGENOM" id="CLU_847560_0_0_1"/>
<evidence type="ECO:0008006" key="2">
    <source>
        <dbReference type="Google" id="ProtNLM"/>
    </source>
</evidence>
<dbReference type="OrthoDB" id="3357985at2759"/>
<reference evidence="1" key="1">
    <citation type="submission" date="2011-04" db="EMBL/GenBank/DDBJ databases">
        <title>Evolution of plant cell wall degrading machinery underlies the functional diversity of forest fungi.</title>
        <authorList>
            <consortium name="US DOE Joint Genome Institute (JGI-PGF)"/>
            <person name="Eastwood D.C."/>
            <person name="Floudas D."/>
            <person name="Binder M."/>
            <person name="Majcherczyk A."/>
            <person name="Schneider P."/>
            <person name="Aerts A."/>
            <person name="Asiegbu F.O."/>
            <person name="Baker S.E."/>
            <person name="Barry K."/>
            <person name="Bendiksby M."/>
            <person name="Blumentritt M."/>
            <person name="Coutinho P.M."/>
            <person name="Cullen D."/>
            <person name="Cullen D."/>
            <person name="Gathman A."/>
            <person name="Goodell B."/>
            <person name="Henrissat B."/>
            <person name="Ihrmark K."/>
            <person name="Kauserud H."/>
            <person name="Kohler A."/>
            <person name="LaButti K."/>
            <person name="Lapidus A."/>
            <person name="Lavin J.L."/>
            <person name="Lee Y.-H."/>
            <person name="Lindquist E."/>
            <person name="Lilly W."/>
            <person name="Lucas S."/>
            <person name="Morin E."/>
            <person name="Murat C."/>
            <person name="Oguiza J.A."/>
            <person name="Park J."/>
            <person name="Pisabarro A.G."/>
            <person name="Riley R."/>
            <person name="Rosling A."/>
            <person name="Salamov A."/>
            <person name="Schmidt O."/>
            <person name="Schmutz J."/>
            <person name="Skrede I."/>
            <person name="Stenlid J."/>
            <person name="Wiebenga A."/>
            <person name="Xie X."/>
            <person name="Kues U."/>
            <person name="Hibbett D.S."/>
            <person name="Hoffmeister D."/>
            <person name="Hogberg N."/>
            <person name="Martin F."/>
            <person name="Grigoriev I.V."/>
            <person name="Watkinson S.C."/>
        </authorList>
    </citation>
    <scope>NUCLEOTIDE SEQUENCE</scope>
    <source>
        <strain evidence="1">S7.9</strain>
    </source>
</reference>
<dbReference type="Proteomes" id="UP000008064">
    <property type="component" value="Unassembled WGS sequence"/>
</dbReference>
<dbReference type="GeneID" id="18819303"/>